<dbReference type="OrthoDB" id="9798107at2"/>
<keyword evidence="2" id="KW-1185">Reference proteome</keyword>
<dbReference type="RefSeq" id="WP_057755337.1">
    <property type="nucleotide sequence ID" value="NZ_JQBP01000003.1"/>
</dbReference>
<dbReference type="AlphaFoldDB" id="A0A0R2JCT8"/>
<evidence type="ECO:0000313" key="1">
    <source>
        <dbReference type="EMBL" id="KRN75138.1"/>
    </source>
</evidence>
<dbReference type="SUPFAM" id="SSF101478">
    <property type="entry name" value="ADP-ribosylglycohydrolase"/>
    <property type="match status" value="1"/>
</dbReference>
<dbReference type="Pfam" id="PF03747">
    <property type="entry name" value="ADP_ribosyl_GH"/>
    <property type="match status" value="1"/>
</dbReference>
<dbReference type="STRING" id="1616.IV73_GL000899"/>
<gene>
    <name evidence="1" type="ORF">IV73_GL000899</name>
</gene>
<protein>
    <recommendedName>
        <fullName evidence="3">ADP-ribosylglycohydrolase</fullName>
    </recommendedName>
</protein>
<reference evidence="1 2" key="1">
    <citation type="journal article" date="2015" name="Genome Announc.">
        <title>Expanding the biotechnology potential of lactobacilli through comparative genomics of 213 strains and associated genera.</title>
        <authorList>
            <person name="Sun Z."/>
            <person name="Harris H.M."/>
            <person name="McCann A."/>
            <person name="Guo C."/>
            <person name="Argimon S."/>
            <person name="Zhang W."/>
            <person name="Yang X."/>
            <person name="Jeffery I.B."/>
            <person name="Cooney J.C."/>
            <person name="Kagawa T.F."/>
            <person name="Liu W."/>
            <person name="Song Y."/>
            <person name="Salvetti E."/>
            <person name="Wrobel A."/>
            <person name="Rasinkangas P."/>
            <person name="Parkhill J."/>
            <person name="Rea M.C."/>
            <person name="O'Sullivan O."/>
            <person name="Ritari J."/>
            <person name="Douillard F.P."/>
            <person name="Paul Ross R."/>
            <person name="Yang R."/>
            <person name="Briner A.E."/>
            <person name="Felis G.E."/>
            <person name="de Vos W.M."/>
            <person name="Barrangou R."/>
            <person name="Klaenhammer T.R."/>
            <person name="Caufield P.W."/>
            <person name="Cui Y."/>
            <person name="Zhang H."/>
            <person name="O'Toole P.W."/>
        </authorList>
    </citation>
    <scope>NUCLEOTIDE SEQUENCE [LARGE SCALE GENOMIC DNA]</scope>
    <source>
        <strain evidence="1 2">DSM 20593</strain>
    </source>
</reference>
<evidence type="ECO:0000313" key="2">
    <source>
        <dbReference type="Proteomes" id="UP000051655"/>
    </source>
</evidence>
<dbReference type="InterPro" id="IPR036705">
    <property type="entry name" value="Ribosyl_crysJ1_sf"/>
</dbReference>
<dbReference type="EMBL" id="JQBP01000003">
    <property type="protein sequence ID" value="KRN75138.1"/>
    <property type="molecule type" value="Genomic_DNA"/>
</dbReference>
<organism evidence="1 2">
    <name type="scientific">Weissella kandleri</name>
    <dbReference type="NCBI Taxonomy" id="1616"/>
    <lineage>
        <taxon>Bacteria</taxon>
        <taxon>Bacillati</taxon>
        <taxon>Bacillota</taxon>
        <taxon>Bacilli</taxon>
        <taxon>Lactobacillales</taxon>
        <taxon>Lactobacillaceae</taxon>
        <taxon>Weissella</taxon>
    </lineage>
</organism>
<dbReference type="PATRIC" id="fig|1616.3.peg.920"/>
<accession>A0A0R2JCT8</accession>
<sequence>MDLPNNPFINSTLGLFDGDIQAAKLRGLDTTIWGSECALTLATIDAMSLNYNLNDIMNSFERWAQNGAYTADGEVRHIGRTTQQALERFAQAQDPFSSGGIADDDNGSGALTRMMPVIFYVYTKYGSDFINDEAAMLILHQVAGLTHNHPRGLMGIGFYAILVGQILDGFDFLNALDRAIGITYEYYAEHAIFMPFLSEFDNLNTPDFMNQSKDDLNVTGYVVQSLEALVWVFLNTTSYQEALDVTQTVPGNPEAIMPLIGSLGAVLYQKHTWPNLTDLLQQNPQLNAILQRGSQSGVFY</sequence>
<dbReference type="Gene3D" id="1.10.4080.10">
    <property type="entry name" value="ADP-ribosylation/Crystallin J1"/>
    <property type="match status" value="1"/>
</dbReference>
<name>A0A0R2JCT8_9LACO</name>
<comment type="caution">
    <text evidence="1">The sequence shown here is derived from an EMBL/GenBank/DDBJ whole genome shotgun (WGS) entry which is preliminary data.</text>
</comment>
<dbReference type="InterPro" id="IPR005502">
    <property type="entry name" value="Ribosyl_crysJ1"/>
</dbReference>
<evidence type="ECO:0008006" key="3">
    <source>
        <dbReference type="Google" id="ProtNLM"/>
    </source>
</evidence>
<dbReference type="Proteomes" id="UP000051655">
    <property type="component" value="Unassembled WGS sequence"/>
</dbReference>
<proteinExistence type="predicted"/>